<organism evidence="1 2">
    <name type="scientific">Mycobacterium shottsii</name>
    <dbReference type="NCBI Taxonomy" id="133549"/>
    <lineage>
        <taxon>Bacteria</taxon>
        <taxon>Bacillati</taxon>
        <taxon>Actinomycetota</taxon>
        <taxon>Actinomycetes</taxon>
        <taxon>Mycobacteriales</taxon>
        <taxon>Mycobacteriaceae</taxon>
        <taxon>Mycobacterium</taxon>
        <taxon>Mycobacterium ulcerans group</taxon>
    </lineage>
</organism>
<dbReference type="AlphaFoldDB" id="A0A7I7LI42"/>
<accession>A0A7I7LI42</accession>
<dbReference type="EMBL" id="AP022572">
    <property type="protein sequence ID" value="BBX59152.1"/>
    <property type="molecule type" value="Genomic_DNA"/>
</dbReference>
<protein>
    <submittedName>
        <fullName evidence="1">Uncharacterized protein</fullName>
    </submittedName>
</protein>
<reference evidence="1 2" key="1">
    <citation type="journal article" date="2019" name="Emerg. Microbes Infect.">
        <title>Comprehensive subspecies identification of 175 nontuberculous mycobacteria species based on 7547 genomic profiles.</title>
        <authorList>
            <person name="Matsumoto Y."/>
            <person name="Kinjo T."/>
            <person name="Motooka D."/>
            <person name="Nabeya D."/>
            <person name="Jung N."/>
            <person name="Uechi K."/>
            <person name="Horii T."/>
            <person name="Iida T."/>
            <person name="Fujita J."/>
            <person name="Nakamura S."/>
        </authorList>
    </citation>
    <scope>NUCLEOTIDE SEQUENCE [LARGE SCALE GENOMIC DNA]</scope>
    <source>
        <strain evidence="1 2">JCM 12657</strain>
    </source>
</reference>
<evidence type="ECO:0000313" key="1">
    <source>
        <dbReference type="EMBL" id="BBX59152.1"/>
    </source>
</evidence>
<dbReference type="KEGG" id="msho:MSHO_44970"/>
<keyword evidence="2" id="KW-1185">Reference proteome</keyword>
<evidence type="ECO:0000313" key="2">
    <source>
        <dbReference type="Proteomes" id="UP000467164"/>
    </source>
</evidence>
<dbReference type="Proteomes" id="UP000467164">
    <property type="component" value="Chromosome"/>
</dbReference>
<gene>
    <name evidence="1" type="ORF">MSHO_44970</name>
</gene>
<proteinExistence type="predicted"/>
<name>A0A7I7LI42_9MYCO</name>
<sequence>MASMGDTPLEAMPTMTSALRTTIRLNCASGSNTLASNAKVVRRRRAGAGAAARPKVR</sequence>